<accession>A0ABW6CTD4</accession>
<organism evidence="1 2">
    <name type="scientific">Phenylobacterium ferrooxidans</name>
    <dbReference type="NCBI Taxonomy" id="2982689"/>
    <lineage>
        <taxon>Bacteria</taxon>
        <taxon>Pseudomonadati</taxon>
        <taxon>Pseudomonadota</taxon>
        <taxon>Alphaproteobacteria</taxon>
        <taxon>Caulobacterales</taxon>
        <taxon>Caulobacteraceae</taxon>
        <taxon>Phenylobacterium</taxon>
    </lineage>
</organism>
<evidence type="ECO:0000313" key="2">
    <source>
        <dbReference type="Proteomes" id="UP001598130"/>
    </source>
</evidence>
<protein>
    <recommendedName>
        <fullName evidence="3">Restriction endonuclease type IV Mrr domain-containing protein</fullName>
    </recommendedName>
</protein>
<name>A0ABW6CTD4_9CAUL</name>
<dbReference type="Proteomes" id="UP001598130">
    <property type="component" value="Unassembled WGS sequence"/>
</dbReference>
<gene>
    <name evidence="1" type="ORF">OCL97_20525</name>
</gene>
<evidence type="ECO:0008006" key="3">
    <source>
        <dbReference type="Google" id="ProtNLM"/>
    </source>
</evidence>
<reference evidence="1 2" key="1">
    <citation type="submission" date="2022-09" db="EMBL/GenBank/DDBJ databases">
        <title>New species of Phenylobacterium.</title>
        <authorList>
            <person name="Mieszkin S."/>
        </authorList>
    </citation>
    <scope>NUCLEOTIDE SEQUENCE [LARGE SCALE GENOMIC DNA]</scope>
    <source>
        <strain evidence="1 2">HK31-G</strain>
    </source>
</reference>
<dbReference type="EMBL" id="JAOTJD010000054">
    <property type="protein sequence ID" value="MFD3266334.1"/>
    <property type="molecule type" value="Genomic_DNA"/>
</dbReference>
<proteinExistence type="predicted"/>
<evidence type="ECO:0000313" key="1">
    <source>
        <dbReference type="EMBL" id="MFD3266334.1"/>
    </source>
</evidence>
<comment type="caution">
    <text evidence="1">The sequence shown here is derived from an EMBL/GenBank/DDBJ whole genome shotgun (WGS) entry which is preliminary data.</text>
</comment>
<dbReference type="RefSeq" id="WP_377371592.1">
    <property type="nucleotide sequence ID" value="NZ_JAOTJD010000054.1"/>
</dbReference>
<keyword evidence="2" id="KW-1185">Reference proteome</keyword>
<sequence>MQVSVWAGLHNRQAELDFVDIDTDTDTRLFVDPYAIDIRGDAWSSDCSRHLRSFFNALIGALRNNDDARAEHLASHLHETNETFLGLSKGRPQGRGIGRDQALQILDALKRSRAVASGLLSELAEAELFIEGIGSDKISDLTTNILRGPLLHYTREQANLWNMPLTANVALSPIWDPNREDWIQAPRETLVIDGKPVILVPKFSVRKILTLNSQEFYNNHMISYLRQEYLHAGQALVHVLKSGEPVVWKKDVKELHPKSKPALAEFAEQHPEVLNLYKRLAGAKGALDASDFEDEFDEAEFARRMIAELREIPPGGPHASAYHSFCIGALTFLLFPDLICPVKKREIDQGRKRIDIAYKNAARDGFFDMALRSPQLRSIEIPVECKNYTQDIANPELDQLTGRFSHVRGFLGLLCCRAFNDKVRFTERCKDAAVHRGHFVIVLDDADLELMLQNVEQGARTANDVFLRGRFGELTA</sequence>